<evidence type="ECO:0008006" key="3">
    <source>
        <dbReference type="Google" id="ProtNLM"/>
    </source>
</evidence>
<organism evidence="1 2">
    <name type="scientific">Terrabacter terrigena</name>
    <dbReference type="NCBI Taxonomy" id="574718"/>
    <lineage>
        <taxon>Bacteria</taxon>
        <taxon>Bacillati</taxon>
        <taxon>Actinomycetota</taxon>
        <taxon>Actinomycetes</taxon>
        <taxon>Micrococcales</taxon>
        <taxon>Intrasporangiaceae</taxon>
        <taxon>Terrabacter</taxon>
    </lineage>
</organism>
<dbReference type="EMBL" id="JBHTKH010000012">
    <property type="protein sequence ID" value="MFD1055924.1"/>
    <property type="molecule type" value="Genomic_DNA"/>
</dbReference>
<dbReference type="Proteomes" id="UP001597046">
    <property type="component" value="Unassembled WGS sequence"/>
</dbReference>
<keyword evidence="2" id="KW-1185">Reference proteome</keyword>
<evidence type="ECO:0000313" key="2">
    <source>
        <dbReference type="Proteomes" id="UP001597046"/>
    </source>
</evidence>
<accession>A0ABW3N2R6</accession>
<name>A0ABW3N2R6_9MICO</name>
<evidence type="ECO:0000313" key="1">
    <source>
        <dbReference type="EMBL" id="MFD1055924.1"/>
    </source>
</evidence>
<reference evidence="2" key="1">
    <citation type="journal article" date="2019" name="Int. J. Syst. Evol. Microbiol.">
        <title>The Global Catalogue of Microorganisms (GCM) 10K type strain sequencing project: providing services to taxonomists for standard genome sequencing and annotation.</title>
        <authorList>
            <consortium name="The Broad Institute Genomics Platform"/>
            <consortium name="The Broad Institute Genome Sequencing Center for Infectious Disease"/>
            <person name="Wu L."/>
            <person name="Ma J."/>
        </authorList>
    </citation>
    <scope>NUCLEOTIDE SEQUENCE [LARGE SCALE GENOMIC DNA]</scope>
    <source>
        <strain evidence="2">CCUG 57508</strain>
    </source>
</reference>
<gene>
    <name evidence="1" type="ORF">ACFQ2V_16545</name>
</gene>
<dbReference type="RefSeq" id="WP_386053954.1">
    <property type="nucleotide sequence ID" value="NZ_JBHTKH010000012.1"/>
</dbReference>
<protein>
    <recommendedName>
        <fullName evidence="3">Orc1-like AAA ATPase domain-containing protein</fullName>
    </recommendedName>
</protein>
<sequence>MNRIVGRDVETSRIASHGSGLLVVAGDSGIGKSTVLEASMAQMHGRRSPSIALALGHDGALQYALLNQFADACAQVEEPSGRERLITLLKEAGERIARASGREIGRALSKQLIGLIRARFGDAIVDSASRVWGDLSKPVGQDLVGQVSQLSDLDSIRSLCRLADEVVAFTGALTLLIDRGERLTSSDFGLLMELPELLPAEVSVILGHRTASATDAERIRLAVSRGARELVIEPIEDRLVEEWAKDAGLNSFDAKRIVRLAGGYPIFVESAIQHIQQGRELGHLPVEDRFASLTQSAWLGLSFEARKRARVLLGFPDRPPTDLILAVLEIDGSSWRTVEEELVDARLLSGPYGGNRWFHERRRRVLWDSLLTSEERSELADIILTALPASGDDSKFISFFEVTAAAELAPHSLHFKNHPGVPAVLGLGTAQLAMLYSLIELSDHGSDVEDGGPAFIATEAILEEARAFAPRSGDLIADLERLMEASLIYVASNDRASIAALTLPSHEAYVLLLGRHVAEFGHAPTARIASAIFDFAFRPALSAFTFTVYGIGKPSLAKMHGDLKGIPREEYAIGRQPSLLVRAKWGSRDFYLAAEFEREASRDAALRELKSIPSLLWGEPLALKTLHSAPGQPHPDARFLDAAASLAAEAPWRSTFAPSSPRALDPLEAAELRLGIIEHIRSRASAAELVAVDLDEPRVIAVRVHPNGGEMRIEFSSPTPRVMIVEDWDLTFDDPLFGIKALQNLDLPPSAALNHVSESWSRAARRDPVVEVVMDYRERMRSFNRLQCERVVDLLDVDLVSRTVKAAFLAAHAEVRALYDSGLSVLGRRHEPIAWKTYALLLQKKPGEPRFVSDVIAYVRQPSEAPEFVYGVAVENDPKSSPELGALVQEYFGLKVNDDTSSGWTIASHGIARWLGFDPEAVRVTKGSPIE</sequence>
<proteinExistence type="predicted"/>
<comment type="caution">
    <text evidence="1">The sequence shown here is derived from an EMBL/GenBank/DDBJ whole genome shotgun (WGS) entry which is preliminary data.</text>
</comment>